<name>A0AA39XNP1_9PEZI</name>
<feature type="region of interest" description="Disordered" evidence="1">
    <location>
        <begin position="1"/>
        <end position="27"/>
    </location>
</feature>
<protein>
    <submittedName>
        <fullName evidence="2">Uncharacterized protein</fullName>
    </submittedName>
</protein>
<dbReference type="Proteomes" id="UP001174934">
    <property type="component" value="Unassembled WGS sequence"/>
</dbReference>
<evidence type="ECO:0000313" key="3">
    <source>
        <dbReference type="Proteomes" id="UP001174934"/>
    </source>
</evidence>
<feature type="compositionally biased region" description="Polar residues" evidence="1">
    <location>
        <begin position="151"/>
        <end position="169"/>
    </location>
</feature>
<gene>
    <name evidence="2" type="ORF">B0T17DRAFT_95987</name>
</gene>
<sequence length="230" mass="24299">MSQGAQAAKQSPFTLTRMFSDGPSPYPITQSLTPTEFISVEQPMVAYPGNIPLDLNYHLDGTQHAYMAGPGNPNMLGGGMAGSGGMPSAMHAWASMPPGHSPMQDYDILDPCMVHTTETTNSPSANLVGYEVATSSNSISSKSASSSNSNMIQYQTGSDQGPSTRASVSLSSDGQDEILRFPQSSIHYGSDLGEELHRVSIEALCTADELSDVISRVVGVARSVTVKVHK</sequence>
<organism evidence="2 3">
    <name type="scientific">Bombardia bombarda</name>
    <dbReference type="NCBI Taxonomy" id="252184"/>
    <lineage>
        <taxon>Eukaryota</taxon>
        <taxon>Fungi</taxon>
        <taxon>Dikarya</taxon>
        <taxon>Ascomycota</taxon>
        <taxon>Pezizomycotina</taxon>
        <taxon>Sordariomycetes</taxon>
        <taxon>Sordariomycetidae</taxon>
        <taxon>Sordariales</taxon>
        <taxon>Lasiosphaeriaceae</taxon>
        <taxon>Bombardia</taxon>
    </lineage>
</organism>
<accession>A0AA39XNP1</accession>
<evidence type="ECO:0000256" key="1">
    <source>
        <dbReference type="SAM" id="MobiDB-lite"/>
    </source>
</evidence>
<feature type="compositionally biased region" description="Low complexity" evidence="1">
    <location>
        <begin position="138"/>
        <end position="150"/>
    </location>
</feature>
<feature type="region of interest" description="Disordered" evidence="1">
    <location>
        <begin position="138"/>
        <end position="169"/>
    </location>
</feature>
<keyword evidence="3" id="KW-1185">Reference proteome</keyword>
<reference evidence="2" key="1">
    <citation type="submission" date="2023-06" db="EMBL/GenBank/DDBJ databases">
        <title>Genome-scale phylogeny and comparative genomics of the fungal order Sordariales.</title>
        <authorList>
            <consortium name="Lawrence Berkeley National Laboratory"/>
            <person name="Hensen N."/>
            <person name="Bonometti L."/>
            <person name="Westerberg I."/>
            <person name="Brannstrom I.O."/>
            <person name="Guillou S."/>
            <person name="Cros-Aarteil S."/>
            <person name="Calhoun S."/>
            <person name="Haridas S."/>
            <person name="Kuo A."/>
            <person name="Mondo S."/>
            <person name="Pangilinan J."/>
            <person name="Riley R."/>
            <person name="LaButti K."/>
            <person name="Andreopoulos B."/>
            <person name="Lipzen A."/>
            <person name="Chen C."/>
            <person name="Yanf M."/>
            <person name="Daum C."/>
            <person name="Ng V."/>
            <person name="Clum A."/>
            <person name="Steindorff A."/>
            <person name="Ohm R."/>
            <person name="Martin F."/>
            <person name="Silar P."/>
            <person name="Natvig D."/>
            <person name="Lalanne C."/>
            <person name="Gautier V."/>
            <person name="Ament-velasquez S.L."/>
            <person name="Kruys A."/>
            <person name="Hutchinson M.I."/>
            <person name="Powell A.J."/>
            <person name="Barry K."/>
            <person name="Miller A.N."/>
            <person name="Grigoriev I.V."/>
            <person name="Debuchy R."/>
            <person name="Gladieux P."/>
            <person name="Thoren M.H."/>
            <person name="Johannesson H."/>
        </authorList>
    </citation>
    <scope>NUCLEOTIDE SEQUENCE</scope>
    <source>
        <strain evidence="2">SMH3391-2</strain>
    </source>
</reference>
<proteinExistence type="predicted"/>
<evidence type="ECO:0000313" key="2">
    <source>
        <dbReference type="EMBL" id="KAK0636985.1"/>
    </source>
</evidence>
<dbReference type="AlphaFoldDB" id="A0AA39XNP1"/>
<feature type="compositionally biased region" description="Polar residues" evidence="1">
    <location>
        <begin position="1"/>
        <end position="14"/>
    </location>
</feature>
<dbReference type="EMBL" id="JAULSR010000001">
    <property type="protein sequence ID" value="KAK0636985.1"/>
    <property type="molecule type" value="Genomic_DNA"/>
</dbReference>
<comment type="caution">
    <text evidence="2">The sequence shown here is derived from an EMBL/GenBank/DDBJ whole genome shotgun (WGS) entry which is preliminary data.</text>
</comment>